<feature type="region of interest" description="Disordered" evidence="5">
    <location>
        <begin position="423"/>
        <end position="442"/>
    </location>
</feature>
<feature type="transmembrane region" description="Helical" evidence="6">
    <location>
        <begin position="20"/>
        <end position="45"/>
    </location>
</feature>
<feature type="region of interest" description="Disordered" evidence="5">
    <location>
        <begin position="265"/>
        <end position="316"/>
    </location>
</feature>
<comment type="subcellular location">
    <subcellularLocation>
        <location evidence="1">Membrane</location>
        <topology evidence="1">Multi-pass membrane protein</topology>
    </subcellularLocation>
</comment>
<evidence type="ECO:0000313" key="8">
    <source>
        <dbReference type="Proteomes" id="UP000295604"/>
    </source>
</evidence>
<evidence type="ECO:0000256" key="4">
    <source>
        <dbReference type="ARBA" id="ARBA00023136"/>
    </source>
</evidence>
<organism evidence="7 8">
    <name type="scientific">Colletotrichum sidae</name>
    <dbReference type="NCBI Taxonomy" id="1347389"/>
    <lineage>
        <taxon>Eukaryota</taxon>
        <taxon>Fungi</taxon>
        <taxon>Dikarya</taxon>
        <taxon>Ascomycota</taxon>
        <taxon>Pezizomycotina</taxon>
        <taxon>Sordariomycetes</taxon>
        <taxon>Hypocreomycetidae</taxon>
        <taxon>Glomerellales</taxon>
        <taxon>Glomerellaceae</taxon>
        <taxon>Colletotrichum</taxon>
        <taxon>Colletotrichum orbiculare species complex</taxon>
    </lineage>
</organism>
<feature type="transmembrane region" description="Helical" evidence="6">
    <location>
        <begin position="352"/>
        <end position="373"/>
    </location>
</feature>
<name>A0A4R8T4A0_9PEZI</name>
<proteinExistence type="predicted"/>
<evidence type="ECO:0000256" key="1">
    <source>
        <dbReference type="ARBA" id="ARBA00004141"/>
    </source>
</evidence>
<dbReference type="PANTHER" id="PTHR23112:SF37">
    <property type="entry name" value="G PROTEIN-COUPLED RECEPTOR GPR1"/>
    <property type="match status" value="1"/>
</dbReference>
<feature type="compositionally biased region" description="Low complexity" evidence="5">
    <location>
        <begin position="268"/>
        <end position="280"/>
    </location>
</feature>
<evidence type="ECO:0000256" key="6">
    <source>
        <dbReference type="SAM" id="Phobius"/>
    </source>
</evidence>
<keyword evidence="3 6" id="KW-1133">Transmembrane helix</keyword>
<feature type="compositionally biased region" description="Low complexity" evidence="5">
    <location>
        <begin position="429"/>
        <end position="441"/>
    </location>
</feature>
<feature type="transmembrane region" description="Helical" evidence="6">
    <location>
        <begin position="147"/>
        <end position="169"/>
    </location>
</feature>
<reference evidence="7 8" key="1">
    <citation type="submission" date="2018-11" db="EMBL/GenBank/DDBJ databases">
        <title>Genome sequence and assembly of Colletotrichum sidae.</title>
        <authorList>
            <person name="Gan P."/>
            <person name="Shirasu K."/>
        </authorList>
    </citation>
    <scope>NUCLEOTIDE SEQUENCE [LARGE SCALE GENOMIC DNA]</scope>
    <source>
        <strain evidence="7 8">CBS 518.97</strain>
    </source>
</reference>
<dbReference type="GO" id="GO:0007189">
    <property type="term" value="P:adenylate cyclase-activating G protein-coupled receptor signaling pathway"/>
    <property type="evidence" value="ECO:0007669"/>
    <property type="project" value="TreeGrafter"/>
</dbReference>
<dbReference type="GO" id="GO:0004930">
    <property type="term" value="F:G protein-coupled receptor activity"/>
    <property type="evidence" value="ECO:0007669"/>
    <property type="project" value="InterPro"/>
</dbReference>
<dbReference type="Pfam" id="PF00001">
    <property type="entry name" value="7tm_1"/>
    <property type="match status" value="1"/>
</dbReference>
<evidence type="ECO:0000256" key="2">
    <source>
        <dbReference type="ARBA" id="ARBA00022692"/>
    </source>
</evidence>
<feature type="transmembrane region" description="Helical" evidence="6">
    <location>
        <begin position="181"/>
        <end position="203"/>
    </location>
</feature>
<dbReference type="GO" id="GO:0005886">
    <property type="term" value="C:plasma membrane"/>
    <property type="evidence" value="ECO:0007669"/>
    <property type="project" value="TreeGrafter"/>
</dbReference>
<evidence type="ECO:0000256" key="5">
    <source>
        <dbReference type="SAM" id="MobiDB-lite"/>
    </source>
</evidence>
<feature type="region of interest" description="Disordered" evidence="5">
    <location>
        <begin position="459"/>
        <end position="538"/>
    </location>
</feature>
<evidence type="ECO:0000313" key="7">
    <source>
        <dbReference type="EMBL" id="TEA11995.1"/>
    </source>
</evidence>
<dbReference type="Proteomes" id="UP000295604">
    <property type="component" value="Unassembled WGS sequence"/>
</dbReference>
<comment type="caution">
    <text evidence="7">The sequence shown here is derived from an EMBL/GenBank/DDBJ whole genome shotgun (WGS) entry which is preliminary data.</text>
</comment>
<feature type="transmembrane region" description="Helical" evidence="6">
    <location>
        <begin position="105"/>
        <end position="127"/>
    </location>
</feature>
<dbReference type="PANTHER" id="PTHR23112">
    <property type="entry name" value="G PROTEIN-COUPLED RECEPTOR 157-RELATED"/>
    <property type="match status" value="1"/>
</dbReference>
<keyword evidence="8" id="KW-1185">Reference proteome</keyword>
<dbReference type="AlphaFoldDB" id="A0A4R8T4A0"/>
<accession>A0A4R8T4A0</accession>
<feature type="transmembrane region" description="Helical" evidence="6">
    <location>
        <begin position="323"/>
        <end position="346"/>
    </location>
</feature>
<protein>
    <submittedName>
        <fullName evidence="7">Uncharacterized protein</fullName>
    </submittedName>
</protein>
<feature type="compositionally biased region" description="Polar residues" evidence="5">
    <location>
        <begin position="295"/>
        <end position="309"/>
    </location>
</feature>
<feature type="transmembrane region" description="Helical" evidence="6">
    <location>
        <begin position="233"/>
        <end position="253"/>
    </location>
</feature>
<dbReference type="CDD" id="cd00637">
    <property type="entry name" value="7tm_classA_rhodopsin-like"/>
    <property type="match status" value="1"/>
</dbReference>
<feature type="compositionally biased region" description="Basic residues" evidence="5">
    <location>
        <begin position="283"/>
        <end position="293"/>
    </location>
</feature>
<keyword evidence="2 6" id="KW-0812">Transmembrane</keyword>
<dbReference type="InterPro" id="IPR000276">
    <property type="entry name" value="GPCR_Rhodpsn"/>
</dbReference>
<sequence>MDPQSRTLTPLPGVLRRGLTAVSFFGFLSFLTTTALFFVLTYRLARWYLSPPPERPHLTRYDPDPDAALAEEMGLPETVYDADAAAAAATGGQKHPTKRVAPNQFLILIYNLLLADIQQALAFMLNAAWLTRDGIVVETPTCWAQGWFVSTGDLASSAFITTIAVHTYLSVVREYKLPTWAFYTTISSVWFFVYAFAVAGVIITGNGADHGGLYVRAAAWCWVNVRYEAMRLYLHYLWMFVSFFVTAALYVLIFNHIRRTDPSLQLPSSSANTTTSSSDSKSTRGRTFSHHAHTLSGTENRPPTASDRQPASPGSAGHHHPAFLIYPVIYILCTAPLALGRVVTMAGREVSLEYFCLAGAMIASNGWLDVLLFSTTRHVIIFGAPLDSEETGIETFAFMRTPANRRYGNMVWVQGAGSVATTTKKKKQQQQQQRGAAATAADEGTGGWLRTVFRGRGRVRAARDGSSHHHHHRGGAQRSISQESLRRRGGMEGIQMETVTTVVVEMEEGRRTGKKPADARSHSLESVDKERAQSVGSL</sequence>
<dbReference type="SUPFAM" id="SSF81321">
    <property type="entry name" value="Family A G protein-coupled receptor-like"/>
    <property type="match status" value="1"/>
</dbReference>
<evidence type="ECO:0000256" key="3">
    <source>
        <dbReference type="ARBA" id="ARBA00022989"/>
    </source>
</evidence>
<dbReference type="EMBL" id="QAPF01000298">
    <property type="protein sequence ID" value="TEA11995.1"/>
    <property type="molecule type" value="Genomic_DNA"/>
</dbReference>
<keyword evidence="4 6" id="KW-0472">Membrane</keyword>
<feature type="compositionally biased region" description="Basic and acidic residues" evidence="5">
    <location>
        <begin position="507"/>
        <end position="532"/>
    </location>
</feature>
<dbReference type="Gene3D" id="1.20.1070.10">
    <property type="entry name" value="Rhodopsin 7-helix transmembrane proteins"/>
    <property type="match status" value="1"/>
</dbReference>
<gene>
    <name evidence="7" type="ORF">C8034_v006952</name>
</gene>